<evidence type="ECO:0000313" key="2">
    <source>
        <dbReference type="Proteomes" id="UP000010471"/>
    </source>
</evidence>
<accession>K9WP61</accession>
<name>K9WP61_9CYAN</name>
<dbReference type="KEGG" id="mic:Mic7113_6608"/>
<dbReference type="EMBL" id="CP003633">
    <property type="protein sequence ID" value="AFZ22180.1"/>
    <property type="molecule type" value="Genomic_DNA"/>
</dbReference>
<keyword evidence="2" id="KW-1185">Reference proteome</keyword>
<reference evidence="1 2" key="1">
    <citation type="submission" date="2012-06" db="EMBL/GenBank/DDBJ databases">
        <title>Finished plasmid 3 of genome of Microcoleus sp. PCC 7113.</title>
        <authorList>
            <consortium name="US DOE Joint Genome Institute"/>
            <person name="Gugger M."/>
            <person name="Coursin T."/>
            <person name="Rippka R."/>
            <person name="Tandeau De Marsac N."/>
            <person name="Huntemann M."/>
            <person name="Wei C.-L."/>
            <person name="Han J."/>
            <person name="Detter J.C."/>
            <person name="Han C."/>
            <person name="Tapia R."/>
            <person name="Chen A."/>
            <person name="Kyrpides N."/>
            <person name="Mavromatis K."/>
            <person name="Markowitz V."/>
            <person name="Szeto E."/>
            <person name="Ivanova N."/>
            <person name="Pagani I."/>
            <person name="Pati A."/>
            <person name="Goodwin L."/>
            <person name="Nordberg H.P."/>
            <person name="Cantor M.N."/>
            <person name="Hua S.X."/>
            <person name="Woyke T."/>
            <person name="Kerfeld C.A."/>
        </authorList>
    </citation>
    <scope>NUCLEOTIDE SEQUENCE [LARGE SCALE GENOMIC DNA]</scope>
    <source>
        <strain evidence="1 2">PCC 7113</strain>
        <plasmid evidence="1 2">pMIC7113.03</plasmid>
    </source>
</reference>
<dbReference type="AlphaFoldDB" id="K9WP61"/>
<proteinExistence type="predicted"/>
<dbReference type="HOGENOM" id="CLU_2274128_0_0_3"/>
<dbReference type="RefSeq" id="WP_015186238.1">
    <property type="nucleotide sequence ID" value="NC_019740.1"/>
</dbReference>
<gene>
    <name evidence="1" type="ORF">Mic7113_6608</name>
</gene>
<organism evidence="1 2">
    <name type="scientific">Allocoleopsis franciscana PCC 7113</name>
    <dbReference type="NCBI Taxonomy" id="1173027"/>
    <lineage>
        <taxon>Bacteria</taxon>
        <taxon>Bacillati</taxon>
        <taxon>Cyanobacteriota</taxon>
        <taxon>Cyanophyceae</taxon>
        <taxon>Coleofasciculales</taxon>
        <taxon>Coleofasciculaceae</taxon>
        <taxon>Allocoleopsis</taxon>
        <taxon>Allocoleopsis franciscana</taxon>
    </lineage>
</organism>
<protein>
    <submittedName>
        <fullName evidence="1">Uncharacterized protein</fullName>
    </submittedName>
</protein>
<evidence type="ECO:0000313" key="1">
    <source>
        <dbReference type="EMBL" id="AFZ22180.1"/>
    </source>
</evidence>
<geneLocation type="plasmid" evidence="1 2">
    <name>pMIC7113.03</name>
</geneLocation>
<dbReference type="Proteomes" id="UP000010471">
    <property type="component" value="Plasmid pMIC7113.03"/>
</dbReference>
<keyword evidence="1" id="KW-0614">Plasmid</keyword>
<sequence>MLPLWTGYGSSDTFQVKFTQALPRKGMETFSYLTLGMGHFWVYTSTSPQGDGNLLVVGVIVMQLFFPKPLPRKGTETFHKLRRIYSDSVEQGTVRPNPQPPH</sequence>